<gene>
    <name evidence="3" type="ORF">HJG52_16090</name>
</gene>
<proteinExistence type="predicted"/>
<sequence length="175" mass="18223">MTHLDTLRRSGEATVYAVVAVLGVIAAVVGAGYGMFGEGGRIGPGFLPVVTGILTAILCGAVAFGIVRRAVHHEPEPSIEQVPDIDITGRSERQRVVNLWVVFGLTFVAILLVQLVGFLVAFGLLVLVVSAVVERQPVLRSLAITVVAVAVVYLLFGLFLGVPLPGGLLGLGTEG</sequence>
<evidence type="ECO:0000313" key="3">
    <source>
        <dbReference type="EMBL" id="NNM47515.1"/>
    </source>
</evidence>
<dbReference type="InterPro" id="IPR009936">
    <property type="entry name" value="DUF1468"/>
</dbReference>
<evidence type="ECO:0000313" key="4">
    <source>
        <dbReference type="Proteomes" id="UP000588586"/>
    </source>
</evidence>
<dbReference type="Pfam" id="PF07331">
    <property type="entry name" value="TctB"/>
    <property type="match status" value="1"/>
</dbReference>
<protein>
    <recommendedName>
        <fullName evidence="2">DUF1468 domain-containing protein</fullName>
    </recommendedName>
</protein>
<dbReference type="EMBL" id="JABEPQ010000004">
    <property type="protein sequence ID" value="NNM47515.1"/>
    <property type="molecule type" value="Genomic_DNA"/>
</dbReference>
<name>A0A849HHS8_9MICO</name>
<feature type="transmembrane region" description="Helical" evidence="1">
    <location>
        <begin position="46"/>
        <end position="67"/>
    </location>
</feature>
<keyword evidence="1" id="KW-0472">Membrane</keyword>
<evidence type="ECO:0000259" key="2">
    <source>
        <dbReference type="Pfam" id="PF07331"/>
    </source>
</evidence>
<keyword evidence="1" id="KW-1133">Transmembrane helix</keyword>
<organism evidence="3 4">
    <name type="scientific">Knoellia koreensis</name>
    <dbReference type="NCBI Taxonomy" id="2730921"/>
    <lineage>
        <taxon>Bacteria</taxon>
        <taxon>Bacillati</taxon>
        <taxon>Actinomycetota</taxon>
        <taxon>Actinomycetes</taxon>
        <taxon>Micrococcales</taxon>
        <taxon>Intrasporangiaceae</taxon>
        <taxon>Knoellia</taxon>
    </lineage>
</organism>
<dbReference type="AlphaFoldDB" id="A0A849HHS8"/>
<keyword evidence="4" id="KW-1185">Reference proteome</keyword>
<evidence type="ECO:0000256" key="1">
    <source>
        <dbReference type="SAM" id="Phobius"/>
    </source>
</evidence>
<feature type="transmembrane region" description="Helical" evidence="1">
    <location>
        <begin position="99"/>
        <end position="129"/>
    </location>
</feature>
<dbReference type="RefSeq" id="WP_171244649.1">
    <property type="nucleotide sequence ID" value="NZ_JABEPQ010000004.1"/>
</dbReference>
<feature type="transmembrane region" description="Helical" evidence="1">
    <location>
        <begin position="13"/>
        <end position="34"/>
    </location>
</feature>
<dbReference type="Proteomes" id="UP000588586">
    <property type="component" value="Unassembled WGS sequence"/>
</dbReference>
<reference evidence="3 4" key="1">
    <citation type="submission" date="2020-04" db="EMBL/GenBank/DDBJ databases">
        <title>Knoellia sp. isolate from air conditioner.</title>
        <authorList>
            <person name="Chea S."/>
            <person name="Kim D.-U."/>
        </authorList>
    </citation>
    <scope>NUCLEOTIDE SEQUENCE [LARGE SCALE GENOMIC DNA]</scope>
    <source>
        <strain evidence="3 4">DB2414S</strain>
    </source>
</reference>
<accession>A0A849HHS8</accession>
<comment type="caution">
    <text evidence="3">The sequence shown here is derived from an EMBL/GenBank/DDBJ whole genome shotgun (WGS) entry which is preliminary data.</text>
</comment>
<keyword evidence="1" id="KW-0812">Transmembrane</keyword>
<feature type="transmembrane region" description="Helical" evidence="1">
    <location>
        <begin position="141"/>
        <end position="162"/>
    </location>
</feature>
<feature type="domain" description="DUF1468" evidence="2">
    <location>
        <begin position="17"/>
        <end position="165"/>
    </location>
</feature>